<dbReference type="Proteomes" id="UP000041254">
    <property type="component" value="Unassembled WGS sequence"/>
</dbReference>
<organism evidence="2 3">
    <name type="scientific">Vitrella brassicaformis (strain CCMP3155)</name>
    <dbReference type="NCBI Taxonomy" id="1169540"/>
    <lineage>
        <taxon>Eukaryota</taxon>
        <taxon>Sar</taxon>
        <taxon>Alveolata</taxon>
        <taxon>Colpodellida</taxon>
        <taxon>Vitrellaceae</taxon>
        <taxon>Vitrella</taxon>
    </lineage>
</organism>
<reference evidence="2 3" key="1">
    <citation type="submission" date="2014-11" db="EMBL/GenBank/DDBJ databases">
        <authorList>
            <person name="Zhu J."/>
            <person name="Qi W."/>
            <person name="Song R."/>
        </authorList>
    </citation>
    <scope>NUCLEOTIDE SEQUENCE [LARGE SCALE GENOMIC DNA]</scope>
</reference>
<dbReference type="EMBL" id="CDMY01000327">
    <property type="protein sequence ID" value="CEM02488.1"/>
    <property type="molecule type" value="Genomic_DNA"/>
</dbReference>
<proteinExistence type="predicted"/>
<dbReference type="VEuPathDB" id="CryptoDB:Vbra_13637"/>
<name>A0A0G4EW67_VITBC</name>
<dbReference type="PhylomeDB" id="A0A0G4EW67"/>
<feature type="region of interest" description="Disordered" evidence="1">
    <location>
        <begin position="347"/>
        <end position="374"/>
    </location>
</feature>
<accession>A0A0G4EW67</accession>
<evidence type="ECO:0000313" key="3">
    <source>
        <dbReference type="Proteomes" id="UP000041254"/>
    </source>
</evidence>
<dbReference type="InParanoid" id="A0A0G4EW67"/>
<keyword evidence="3" id="KW-1185">Reference proteome</keyword>
<sequence>MAGTTGTSFRLIHQSRVFDVPSTVDQKAEVLKQVPVAAEEGQPGPLANLEDIGPMEVSSYLMLDQQGFTVWCTRLQELGSVLEARGCRRSLKSLKVKFVDETVVVPRLFQFAEALQTFVIAVCIGDAPISFTSAAPRFHLDLSLLHSPLFPSAPSPVLETLMRQLADQARQVTVDTRSADLATPPTPAMLDMARDLAFNKATSVHVFGVDQPAQAAPAPAHPDLAIIDRIQLMPQPSQLVLDKHTALAAGTQLASKMPNLRELYIDNTTEERAAEAITAIGCEREPDVVAVSDIREVGSGAIDIGEHREGFPQINEVVVVLIGGSWWRHRPCQVRLFEHEVAAAAQLRDGGPPDGPAGQNTYQFEHQTGQPGGQSDVTILGEGCDRPRRSGGRCMQSCGAD</sequence>
<dbReference type="AlphaFoldDB" id="A0A0G4EW67"/>
<evidence type="ECO:0000313" key="2">
    <source>
        <dbReference type="EMBL" id="CEM02488.1"/>
    </source>
</evidence>
<protein>
    <submittedName>
        <fullName evidence="2">Uncharacterized protein</fullName>
    </submittedName>
</protein>
<feature type="compositionally biased region" description="Polar residues" evidence="1">
    <location>
        <begin position="358"/>
        <end position="374"/>
    </location>
</feature>
<gene>
    <name evidence="2" type="ORF">Vbra_13637</name>
</gene>
<evidence type="ECO:0000256" key="1">
    <source>
        <dbReference type="SAM" id="MobiDB-lite"/>
    </source>
</evidence>